<sequence length="199" mass="22392">MIRSENLRECTLPLVILVAGMPGSGKSVVSEAARKIGYDIVRMGDVVREIALELGRQTTDESLGEIALRIRAEYGMNIVARLTLHKACTGYRNKPIVVEGIRNLEELDFFKSHAARCYLMAVHASPKTRFLRLTSRGRSDDPRSWEEFVRRDLRELRMGLGSVIALADVMLINEDKTLDEFMEEAMKTLSTLLKVGDHA</sequence>
<dbReference type="Pfam" id="PF13238">
    <property type="entry name" value="AAA_18"/>
    <property type="match status" value="1"/>
</dbReference>
<organism evidence="1">
    <name type="scientific">Thermofilum pendens</name>
    <dbReference type="NCBI Taxonomy" id="2269"/>
    <lineage>
        <taxon>Archaea</taxon>
        <taxon>Thermoproteota</taxon>
        <taxon>Thermoprotei</taxon>
        <taxon>Thermofilales</taxon>
        <taxon>Thermofilaceae</taxon>
        <taxon>Thermofilum</taxon>
    </lineage>
</organism>
<keyword evidence="1" id="KW-0966">Cell projection</keyword>
<dbReference type="PANTHER" id="PTHR41930:SF1">
    <property type="entry name" value="DEPHOSPHO-COA KINASE"/>
    <property type="match status" value="1"/>
</dbReference>
<proteinExistence type="predicted"/>
<evidence type="ECO:0000313" key="2">
    <source>
        <dbReference type="EMBL" id="HHP04770.1"/>
    </source>
</evidence>
<dbReference type="SUPFAM" id="SSF52540">
    <property type="entry name" value="P-loop containing nucleoside triphosphate hydrolases"/>
    <property type="match status" value="1"/>
</dbReference>
<keyword evidence="1" id="KW-0282">Flagellum</keyword>
<name>A0A7C1TAB3_THEPE</name>
<dbReference type="AlphaFoldDB" id="A0A7C1TAB3"/>
<gene>
    <name evidence="1" type="primary">fliE</name>
    <name evidence="2" type="ORF">ENM88_03355</name>
    <name evidence="1" type="ORF">ENP77_01950</name>
</gene>
<dbReference type="InterPro" id="IPR027417">
    <property type="entry name" value="P-loop_NTPase"/>
</dbReference>
<evidence type="ECO:0000313" key="1">
    <source>
        <dbReference type="EMBL" id="HEB48542.1"/>
    </source>
</evidence>
<keyword evidence="1" id="KW-0969">Cilium</keyword>
<accession>A0A7C1TAB3</accession>
<dbReference type="EMBL" id="DRZM01000098">
    <property type="protein sequence ID" value="HHP04770.1"/>
    <property type="molecule type" value="Genomic_DNA"/>
</dbReference>
<dbReference type="EMBL" id="DSKP01000071">
    <property type="protein sequence ID" value="HEB48542.1"/>
    <property type="molecule type" value="Genomic_DNA"/>
</dbReference>
<comment type="caution">
    <text evidence="1">The sequence shown here is derived from an EMBL/GenBank/DDBJ whole genome shotgun (WGS) entry which is preliminary data.</text>
</comment>
<dbReference type="PANTHER" id="PTHR41930">
    <property type="entry name" value="UPF0200 PROTEIN MJ1399"/>
    <property type="match status" value="1"/>
</dbReference>
<reference evidence="1" key="1">
    <citation type="journal article" date="2020" name="mSystems">
        <title>Genome- and Community-Level Interaction Insights into Carbon Utilization and Element Cycling Functions of Hydrothermarchaeota in Hydrothermal Sediment.</title>
        <authorList>
            <person name="Zhou Z."/>
            <person name="Liu Y."/>
            <person name="Xu W."/>
            <person name="Pan J."/>
            <person name="Luo Z.H."/>
            <person name="Li M."/>
        </authorList>
    </citation>
    <scope>NUCLEOTIDE SEQUENCE [LARGE SCALE GENOMIC DNA]</scope>
    <source>
        <strain evidence="2">SpSt-1125</strain>
        <strain evidence="1">SpSt-25</strain>
    </source>
</reference>
<dbReference type="Gene3D" id="3.40.50.300">
    <property type="entry name" value="P-loop containing nucleotide triphosphate hydrolases"/>
    <property type="match status" value="1"/>
</dbReference>
<protein>
    <submittedName>
        <fullName evidence="1">Flagellar hook-basal body complex protein FliE</fullName>
    </submittedName>
</protein>